<accession>A0A1A8UG13</accession>
<proteinExistence type="predicted"/>
<reference evidence="1" key="1">
    <citation type="submission" date="2016-05" db="EMBL/GenBank/DDBJ databases">
        <authorList>
            <person name="Lavstsen T."/>
            <person name="Jespersen J.S."/>
        </authorList>
    </citation>
    <scope>NUCLEOTIDE SEQUENCE</scope>
    <source>
        <tissue evidence="1">Brain</tissue>
    </source>
</reference>
<name>A0A1A8UG13_NOTFU</name>
<dbReference type="AlphaFoldDB" id="A0A1A8UG13"/>
<sequence>VILLVFKINLLGNDPHSDGCQVEYQHRGSKEEKYLSVTLTTTTHQLRHHTVRHTHTHTHIHLCLIFFEKHITHSLA</sequence>
<protein>
    <submittedName>
        <fullName evidence="1">Uncharacterized protein</fullName>
    </submittedName>
</protein>
<feature type="non-terminal residue" evidence="1">
    <location>
        <position position="1"/>
    </location>
</feature>
<dbReference type="EMBL" id="HAEJ01005770">
    <property type="protein sequence ID" value="SBS46227.1"/>
    <property type="molecule type" value="Transcribed_RNA"/>
</dbReference>
<organism evidence="1">
    <name type="scientific">Nothobranchius furzeri</name>
    <name type="common">Turquoise killifish</name>
    <dbReference type="NCBI Taxonomy" id="105023"/>
    <lineage>
        <taxon>Eukaryota</taxon>
        <taxon>Metazoa</taxon>
        <taxon>Chordata</taxon>
        <taxon>Craniata</taxon>
        <taxon>Vertebrata</taxon>
        <taxon>Euteleostomi</taxon>
        <taxon>Actinopterygii</taxon>
        <taxon>Neopterygii</taxon>
        <taxon>Teleostei</taxon>
        <taxon>Neoteleostei</taxon>
        <taxon>Acanthomorphata</taxon>
        <taxon>Ovalentaria</taxon>
        <taxon>Atherinomorphae</taxon>
        <taxon>Cyprinodontiformes</taxon>
        <taxon>Nothobranchiidae</taxon>
        <taxon>Nothobranchius</taxon>
    </lineage>
</organism>
<gene>
    <name evidence="1" type="primary">CR392001.1</name>
</gene>
<evidence type="ECO:0000313" key="1">
    <source>
        <dbReference type="EMBL" id="SBS46227.1"/>
    </source>
</evidence>
<reference evidence="1" key="2">
    <citation type="submission" date="2016-06" db="EMBL/GenBank/DDBJ databases">
        <title>The genome of a short-lived fish provides insights into sex chromosome evolution and the genetic control of aging.</title>
        <authorList>
            <person name="Reichwald K."/>
            <person name="Felder M."/>
            <person name="Petzold A."/>
            <person name="Koch P."/>
            <person name="Groth M."/>
            <person name="Platzer M."/>
        </authorList>
    </citation>
    <scope>NUCLEOTIDE SEQUENCE</scope>
    <source>
        <tissue evidence="1">Brain</tissue>
    </source>
</reference>
<feature type="non-terminal residue" evidence="1">
    <location>
        <position position="76"/>
    </location>
</feature>